<comment type="caution">
    <text evidence="2">The sequence shown here is derived from an EMBL/GenBank/DDBJ whole genome shotgun (WGS) entry which is preliminary data.</text>
</comment>
<proteinExistence type="predicted"/>
<dbReference type="Proteomes" id="UP001335729">
    <property type="component" value="Unassembled WGS sequence"/>
</dbReference>
<dbReference type="EMBL" id="JAZDUE010000016">
    <property type="protein sequence ID" value="MEE4025074.1"/>
    <property type="molecule type" value="Genomic_DNA"/>
</dbReference>
<feature type="region of interest" description="Disordered" evidence="1">
    <location>
        <begin position="77"/>
        <end position="96"/>
    </location>
</feature>
<accession>A0ABU7MZ93</accession>
<feature type="region of interest" description="Disordered" evidence="1">
    <location>
        <begin position="304"/>
        <end position="341"/>
    </location>
</feature>
<protein>
    <submittedName>
        <fullName evidence="2">Uncharacterized protein</fullName>
    </submittedName>
</protein>
<organism evidence="2 3">
    <name type="scientific">Gordonia prachuapensis</name>
    <dbReference type="NCBI Taxonomy" id="3115651"/>
    <lineage>
        <taxon>Bacteria</taxon>
        <taxon>Bacillati</taxon>
        <taxon>Actinomycetota</taxon>
        <taxon>Actinomycetes</taxon>
        <taxon>Mycobacteriales</taxon>
        <taxon>Gordoniaceae</taxon>
        <taxon>Gordonia</taxon>
    </lineage>
</organism>
<gene>
    <name evidence="2" type="ORF">V1Y59_18460</name>
</gene>
<feature type="compositionally biased region" description="Polar residues" evidence="1">
    <location>
        <begin position="77"/>
        <end position="93"/>
    </location>
</feature>
<dbReference type="RefSeq" id="WP_330506419.1">
    <property type="nucleotide sequence ID" value="NZ_JAZDUE010000016.1"/>
</dbReference>
<evidence type="ECO:0000313" key="2">
    <source>
        <dbReference type="EMBL" id="MEE4025074.1"/>
    </source>
</evidence>
<sequence length="341" mass="36091">MSGDFTANPGAGDSIPGAVEGMGRSAESASRPDDTATINAAMPNAASGQREPFASAKRAACVISVLVMLLATGTGCSTSDTPAEESLTTSSWTAPAPVAPEDYRFPTDVAGPNTFVWSAADGIDLHSRPAELARAYLESCQLSVYGRQAAYPGAVAAAPKPSVENRIGCLYAPEGPEGDFPALFGTMYANIEEIQASDSEVSARGCYLRNGRAEVGTWEPQSSYLSVYEFSFTAKLPPQTADPRANVRREAAPGTGTRAPQFDVFYPWKFDAVPWAAPSSPQLPVSERPCKQWGAGMLDQIPAYRGQNPITPDDREALLIPELDGPEGFPTLPQSPAWPSP</sequence>
<reference evidence="2 3" key="1">
    <citation type="submission" date="2024-01" db="EMBL/GenBank/DDBJ databases">
        <title>Draft genome sequence of Gordonia sp. PKS22-38.</title>
        <authorList>
            <person name="Suphannarot A."/>
            <person name="Mingma R."/>
        </authorList>
    </citation>
    <scope>NUCLEOTIDE SEQUENCE [LARGE SCALE GENOMIC DNA]</scope>
    <source>
        <strain evidence="2 3">PKS22-38</strain>
    </source>
</reference>
<evidence type="ECO:0000256" key="1">
    <source>
        <dbReference type="SAM" id="MobiDB-lite"/>
    </source>
</evidence>
<name>A0ABU7MZ93_9ACTN</name>
<evidence type="ECO:0000313" key="3">
    <source>
        <dbReference type="Proteomes" id="UP001335729"/>
    </source>
</evidence>
<keyword evidence="3" id="KW-1185">Reference proteome</keyword>
<feature type="region of interest" description="Disordered" evidence="1">
    <location>
        <begin position="1"/>
        <end position="35"/>
    </location>
</feature>